<reference evidence="1 2" key="1">
    <citation type="submission" date="2024-08" db="EMBL/GenBank/DDBJ databases">
        <title>Insights into the chromosomal genome structure of Flemingia macrophylla.</title>
        <authorList>
            <person name="Ding Y."/>
            <person name="Zhao Y."/>
            <person name="Bi W."/>
            <person name="Wu M."/>
            <person name="Zhao G."/>
            <person name="Gong Y."/>
            <person name="Li W."/>
            <person name="Zhang P."/>
        </authorList>
    </citation>
    <scope>NUCLEOTIDE SEQUENCE [LARGE SCALE GENOMIC DNA]</scope>
    <source>
        <strain evidence="1">DYQJB</strain>
        <tissue evidence="1">Leaf</tissue>
    </source>
</reference>
<dbReference type="Proteomes" id="UP001603857">
    <property type="component" value="Unassembled WGS sequence"/>
</dbReference>
<dbReference type="Gene3D" id="3.40.50.1820">
    <property type="entry name" value="alpha/beta hydrolase"/>
    <property type="match status" value="2"/>
</dbReference>
<name>A0ABD1LV35_9FABA</name>
<evidence type="ECO:0000313" key="1">
    <source>
        <dbReference type="EMBL" id="KAL2327394.1"/>
    </source>
</evidence>
<dbReference type="EMBL" id="JBGMDY010000007">
    <property type="protein sequence ID" value="KAL2327394.1"/>
    <property type="molecule type" value="Genomic_DNA"/>
</dbReference>
<dbReference type="PANTHER" id="PTHR11005">
    <property type="entry name" value="LYSOSOMAL ACID LIPASE-RELATED"/>
    <property type="match status" value="1"/>
</dbReference>
<proteinExistence type="predicted"/>
<dbReference type="AlphaFoldDB" id="A0ABD1LV35"/>
<dbReference type="InterPro" id="IPR029058">
    <property type="entry name" value="AB_hydrolase_fold"/>
</dbReference>
<sequence>MNNANIIKKRPLCLTDRYCLHHGGKSRVINNANCNMDRLISNQPVGFQTPSSQKTFDLNEPGVLKKFGFPKSFPPALDLWVGNSYSSSLPHTILLHVLFDIQLLISPFPEPLEEKTDEEEIKEPYTLMLFEALREEYLHKMLVILLGGLFRFEVSSGRGKPSTLVDKDEALGKDYWNWSWDELVAYDLPATFKYVHDLTGQKLHYVVIREGTTTMFDYENRDENIKHYGQPTPPVYNMTRIPNDLPLFLSYGGANALSDVKDMQRLLEILKDHDADKLVYEPLISLFRLQ</sequence>
<protein>
    <submittedName>
        <fullName evidence="1">Uncharacterized protein</fullName>
    </submittedName>
</protein>
<organism evidence="1 2">
    <name type="scientific">Flemingia macrophylla</name>
    <dbReference type="NCBI Taxonomy" id="520843"/>
    <lineage>
        <taxon>Eukaryota</taxon>
        <taxon>Viridiplantae</taxon>
        <taxon>Streptophyta</taxon>
        <taxon>Embryophyta</taxon>
        <taxon>Tracheophyta</taxon>
        <taxon>Spermatophyta</taxon>
        <taxon>Magnoliopsida</taxon>
        <taxon>eudicotyledons</taxon>
        <taxon>Gunneridae</taxon>
        <taxon>Pentapetalae</taxon>
        <taxon>rosids</taxon>
        <taxon>fabids</taxon>
        <taxon>Fabales</taxon>
        <taxon>Fabaceae</taxon>
        <taxon>Papilionoideae</taxon>
        <taxon>50 kb inversion clade</taxon>
        <taxon>NPAAA clade</taxon>
        <taxon>indigoferoid/millettioid clade</taxon>
        <taxon>Phaseoleae</taxon>
        <taxon>Flemingia</taxon>
    </lineage>
</organism>
<evidence type="ECO:0000313" key="2">
    <source>
        <dbReference type="Proteomes" id="UP001603857"/>
    </source>
</evidence>
<keyword evidence="2" id="KW-1185">Reference proteome</keyword>
<comment type="caution">
    <text evidence="1">The sequence shown here is derived from an EMBL/GenBank/DDBJ whole genome shotgun (WGS) entry which is preliminary data.</text>
</comment>
<accession>A0ABD1LV35</accession>
<gene>
    <name evidence="1" type="ORF">Fmac_020821</name>
</gene>